<keyword evidence="6" id="KW-1185">Reference proteome</keyword>
<feature type="domain" description="CAAX prenyl protease 2/Lysostaphin resistance protein A-like" evidence="2">
    <location>
        <begin position="157"/>
        <end position="250"/>
    </location>
</feature>
<dbReference type="GO" id="GO:0080120">
    <property type="term" value="P:CAAX-box protein maturation"/>
    <property type="evidence" value="ECO:0007669"/>
    <property type="project" value="UniProtKB-ARBA"/>
</dbReference>
<reference evidence="4 5" key="1">
    <citation type="submission" date="2018-06" db="EMBL/GenBank/DDBJ databases">
        <authorList>
            <consortium name="Pathogen Informatics"/>
            <person name="Doyle S."/>
        </authorList>
    </citation>
    <scope>NUCLEOTIDE SEQUENCE [LARGE SCALE GENOMIC DNA]</scope>
    <source>
        <strain evidence="4 5">NCTC12195</strain>
    </source>
</reference>
<reference evidence="3 6" key="2">
    <citation type="submission" date="2019-07" db="EMBL/GenBank/DDBJ databases">
        <title>Whole genome shotgun sequence of Staphylococcus gallinarum NBRC 109767.</title>
        <authorList>
            <person name="Hosoyama A."/>
            <person name="Uohara A."/>
            <person name="Ohji S."/>
            <person name="Ichikawa N."/>
        </authorList>
    </citation>
    <scope>NUCLEOTIDE SEQUENCE [LARGE SCALE GENOMIC DNA]</scope>
    <source>
        <strain evidence="3 6">NBRC 109767</strain>
    </source>
</reference>
<dbReference type="InterPro" id="IPR052710">
    <property type="entry name" value="CAAX_protease"/>
</dbReference>
<evidence type="ECO:0000313" key="5">
    <source>
        <dbReference type="Proteomes" id="UP000255277"/>
    </source>
</evidence>
<keyword evidence="1" id="KW-1133">Transmembrane helix</keyword>
<dbReference type="STRING" id="1293.SH09_08485"/>
<dbReference type="GeneID" id="93844269"/>
<dbReference type="PANTHER" id="PTHR36435">
    <property type="entry name" value="SLR1288 PROTEIN"/>
    <property type="match status" value="1"/>
</dbReference>
<dbReference type="AlphaFoldDB" id="A0A0D0SLW3"/>
<gene>
    <name evidence="4" type="ORF">NCTC12195_04355</name>
    <name evidence="3" type="ORF">SGA02_17120</name>
</gene>
<feature type="transmembrane region" description="Helical" evidence="1">
    <location>
        <begin position="68"/>
        <end position="88"/>
    </location>
</feature>
<dbReference type="Proteomes" id="UP000321057">
    <property type="component" value="Unassembled WGS sequence"/>
</dbReference>
<evidence type="ECO:0000256" key="1">
    <source>
        <dbReference type="SAM" id="Phobius"/>
    </source>
</evidence>
<name>A0A0D0SLW3_STAGA</name>
<dbReference type="GO" id="GO:0006508">
    <property type="term" value="P:proteolysis"/>
    <property type="evidence" value="ECO:0007669"/>
    <property type="project" value="UniProtKB-KW"/>
</dbReference>
<feature type="transmembrane region" description="Helical" evidence="1">
    <location>
        <begin position="33"/>
        <end position="56"/>
    </location>
</feature>
<feature type="transmembrane region" description="Helical" evidence="1">
    <location>
        <begin position="214"/>
        <end position="231"/>
    </location>
</feature>
<keyword evidence="3" id="KW-0378">Hydrolase</keyword>
<dbReference type="EMBL" id="UHDK01000001">
    <property type="protein sequence ID" value="SUM34828.1"/>
    <property type="molecule type" value="Genomic_DNA"/>
</dbReference>
<dbReference type="GO" id="GO:0004175">
    <property type="term" value="F:endopeptidase activity"/>
    <property type="evidence" value="ECO:0007669"/>
    <property type="project" value="UniProtKB-ARBA"/>
</dbReference>
<dbReference type="Pfam" id="PF02517">
    <property type="entry name" value="Rce1-like"/>
    <property type="match status" value="1"/>
</dbReference>
<proteinExistence type="predicted"/>
<accession>A0A0D0SLW3</accession>
<dbReference type="EMBL" id="BKAX01000004">
    <property type="protein sequence ID" value="GEQ05884.1"/>
    <property type="molecule type" value="Genomic_DNA"/>
</dbReference>
<dbReference type="PANTHER" id="PTHR36435:SF1">
    <property type="entry name" value="CAAX AMINO TERMINAL PROTEASE FAMILY PROTEIN"/>
    <property type="match status" value="1"/>
</dbReference>
<sequence length="259" mass="29460">MIKSSSTNNMKNQPYLPWDKPTMARKDFIIIPLYILVSYIMPLIVFAFSYILLLALNLKNETILEAHITQIFGSILGSVIILIVFMALYPKVSFIKLTFDKLSKVPRYILLIIATYIVIIIATPVYDWLIHFLPKSLQFSVTQNQQSLEQLFESHWMLPFVFIDIVILTPIIEELIFRHILIHELGKKISYGFATVISVIAFSSIHVLNATSPFEIGGYFIIAIGLTLVYLKSDKNLAVSITLHALINFVSFITIVCTS</sequence>
<feature type="transmembrane region" description="Helical" evidence="1">
    <location>
        <begin position="156"/>
        <end position="177"/>
    </location>
</feature>
<feature type="transmembrane region" description="Helical" evidence="1">
    <location>
        <begin position="189"/>
        <end position="208"/>
    </location>
</feature>
<dbReference type="InterPro" id="IPR003675">
    <property type="entry name" value="Rce1/LyrA-like_dom"/>
</dbReference>
<evidence type="ECO:0000259" key="2">
    <source>
        <dbReference type="Pfam" id="PF02517"/>
    </source>
</evidence>
<organism evidence="4 5">
    <name type="scientific">Staphylococcus gallinarum</name>
    <dbReference type="NCBI Taxonomy" id="1293"/>
    <lineage>
        <taxon>Bacteria</taxon>
        <taxon>Bacillati</taxon>
        <taxon>Bacillota</taxon>
        <taxon>Bacilli</taxon>
        <taxon>Bacillales</taxon>
        <taxon>Staphylococcaceae</taxon>
        <taxon>Staphylococcus</taxon>
    </lineage>
</organism>
<protein>
    <submittedName>
        <fullName evidence="3">CAAX amino protease</fullName>
    </submittedName>
    <submittedName>
        <fullName evidence="4">Protein of pXO2-46</fullName>
    </submittedName>
</protein>
<feature type="transmembrane region" description="Helical" evidence="1">
    <location>
        <begin position="238"/>
        <end position="256"/>
    </location>
</feature>
<feature type="transmembrane region" description="Helical" evidence="1">
    <location>
        <begin position="108"/>
        <end position="126"/>
    </location>
</feature>
<dbReference type="RefSeq" id="WP_042739224.1">
    <property type="nucleotide sequence ID" value="NZ_BKAX01000004.1"/>
</dbReference>
<keyword evidence="1" id="KW-0812">Transmembrane</keyword>
<dbReference type="Proteomes" id="UP000255277">
    <property type="component" value="Unassembled WGS sequence"/>
</dbReference>
<evidence type="ECO:0000313" key="6">
    <source>
        <dbReference type="Proteomes" id="UP000321057"/>
    </source>
</evidence>
<keyword evidence="1" id="KW-0472">Membrane</keyword>
<evidence type="ECO:0000313" key="3">
    <source>
        <dbReference type="EMBL" id="GEQ05884.1"/>
    </source>
</evidence>
<evidence type="ECO:0000313" key="4">
    <source>
        <dbReference type="EMBL" id="SUM34828.1"/>
    </source>
</evidence>
<keyword evidence="3" id="KW-0645">Protease</keyword>